<feature type="binding site" evidence="9">
    <location>
        <position position="36"/>
    </location>
    <ligand>
        <name>NADPH</name>
        <dbReference type="ChEBI" id="CHEBI:57783"/>
    </ligand>
</feature>
<feature type="binding site" evidence="9">
    <location>
        <position position="150"/>
    </location>
    <ligand>
        <name>1-deoxy-D-xylulose 5-phosphate</name>
        <dbReference type="ChEBI" id="CHEBI:57792"/>
    </ligand>
</feature>
<dbReference type="GO" id="GO:0016853">
    <property type="term" value="F:isomerase activity"/>
    <property type="evidence" value="ECO:0007669"/>
    <property type="project" value="UniProtKB-KW"/>
</dbReference>
<dbReference type="InterPro" id="IPR013644">
    <property type="entry name" value="DXP_reductoisomerase_C"/>
</dbReference>
<evidence type="ECO:0000256" key="5">
    <source>
        <dbReference type="ARBA" id="ARBA00023002"/>
    </source>
</evidence>
<feature type="binding site" evidence="9">
    <location>
        <position position="219"/>
    </location>
    <ligand>
        <name>1-deoxy-D-xylulose 5-phosphate</name>
        <dbReference type="ChEBI" id="CHEBI:57792"/>
    </ligand>
</feature>
<keyword evidence="14" id="KW-1185">Reference proteome</keyword>
<feature type="binding site" evidence="9">
    <location>
        <position position="10"/>
    </location>
    <ligand>
        <name>NADPH</name>
        <dbReference type="ChEBI" id="CHEBI:57783"/>
    </ligand>
</feature>
<feature type="binding site" evidence="9">
    <location>
        <position position="148"/>
    </location>
    <ligand>
        <name>Mn(2+)</name>
        <dbReference type="ChEBI" id="CHEBI:29035"/>
    </ligand>
</feature>
<feature type="binding site" evidence="9">
    <location>
        <position position="197"/>
    </location>
    <ligand>
        <name>1-deoxy-D-xylulose 5-phosphate</name>
        <dbReference type="ChEBI" id="CHEBI:57792"/>
    </ligand>
</feature>
<feature type="binding site" evidence="9">
    <location>
        <position position="13"/>
    </location>
    <ligand>
        <name>NADPH</name>
        <dbReference type="ChEBI" id="CHEBI:57783"/>
    </ligand>
</feature>
<keyword evidence="5 9" id="KW-0560">Oxidoreductase</keyword>
<dbReference type="Gene3D" id="1.10.1740.10">
    <property type="match status" value="1"/>
</dbReference>
<keyword evidence="6 9" id="KW-0464">Manganese</keyword>
<feature type="binding site" evidence="9">
    <location>
        <position position="150"/>
    </location>
    <ligand>
        <name>Mn(2+)</name>
        <dbReference type="ChEBI" id="CHEBI:29035"/>
    </ligand>
</feature>
<evidence type="ECO:0000259" key="11">
    <source>
        <dbReference type="Pfam" id="PF08436"/>
    </source>
</evidence>
<dbReference type="SUPFAM" id="SSF51735">
    <property type="entry name" value="NAD(P)-binding Rossmann-fold domains"/>
    <property type="match status" value="1"/>
</dbReference>
<feature type="binding site" evidence="9">
    <location>
        <position position="219"/>
    </location>
    <ligand>
        <name>Mn(2+)</name>
        <dbReference type="ChEBI" id="CHEBI:29035"/>
    </ligand>
</feature>
<evidence type="ECO:0000256" key="3">
    <source>
        <dbReference type="ARBA" id="ARBA00022723"/>
    </source>
</evidence>
<evidence type="ECO:0000259" key="10">
    <source>
        <dbReference type="Pfam" id="PF02670"/>
    </source>
</evidence>
<dbReference type="InterPro" id="IPR026877">
    <property type="entry name" value="DXPR_C"/>
</dbReference>
<evidence type="ECO:0000256" key="7">
    <source>
        <dbReference type="ARBA" id="ARBA00023229"/>
    </source>
</evidence>
<dbReference type="Pfam" id="PF13288">
    <property type="entry name" value="DXPR_C"/>
    <property type="match status" value="1"/>
</dbReference>
<dbReference type="OrthoDB" id="9806546at2"/>
<comment type="cofactor">
    <cofactor evidence="9">
        <name>Mg(2+)</name>
        <dbReference type="ChEBI" id="CHEBI:18420"/>
    </cofactor>
    <cofactor evidence="9">
        <name>Mn(2+)</name>
        <dbReference type="ChEBI" id="CHEBI:29035"/>
    </cofactor>
</comment>
<comment type="similarity">
    <text evidence="2 9">Belongs to the DXR family.</text>
</comment>
<dbReference type="RefSeq" id="WP_092077234.1">
    <property type="nucleotide sequence ID" value="NZ_FNAQ01000004.1"/>
</dbReference>
<evidence type="ECO:0000313" key="14">
    <source>
        <dbReference type="Proteomes" id="UP000243205"/>
    </source>
</evidence>
<sequence length="385" mass="40947">MKTLAVLGATGSIGVNTLEIVAAFPERYRVAALAAGSNLALLRQQVRRFRPQLVSVANQAMAQELRQSLAGEKVEVLAGVEGACACARLAGVDLVVSAIVGAAGLLPTLAAIDAGIDVALANKETLVTAGALVMRAVADNGVRLLPIDSEHSAIFQSIAGQRPQDIHRLILTASGGPFRNHAPEQLTAVTPQQALAHPNWAMGPKISIDSATMMNKGLEVIEARWLFAMPAERIAVQVHPQSIVHSMVEYVDGSVLAQLGLPDMKTPIAYALAWPERLPLALPRLDLCRMADLSFCAPDLQRFPCLALAYQALAADESACVVLNAVNEVAVEAFLSGAIRFTDIARLIDRMLQRHGGGGLATVEEVLALDAQCRRQAREQIAFLV</sequence>
<dbReference type="InterPro" id="IPR036291">
    <property type="entry name" value="NAD(P)-bd_dom_sf"/>
</dbReference>
<keyword evidence="13" id="KW-0413">Isomerase</keyword>
<dbReference type="EC" id="1.1.1.267" evidence="9"/>
<feature type="binding site" evidence="9">
    <location>
        <position position="38"/>
    </location>
    <ligand>
        <name>NADPH</name>
        <dbReference type="ChEBI" id="CHEBI:57783"/>
    </ligand>
</feature>
<evidence type="ECO:0000256" key="8">
    <source>
        <dbReference type="ARBA" id="ARBA00048543"/>
    </source>
</evidence>
<feature type="binding site" evidence="9">
    <location>
        <position position="123"/>
    </location>
    <ligand>
        <name>1-deoxy-D-xylulose 5-phosphate</name>
        <dbReference type="ChEBI" id="CHEBI:57792"/>
    </ligand>
</feature>
<dbReference type="AlphaFoldDB" id="A0A1G7ANX4"/>
<dbReference type="Pfam" id="PF08436">
    <property type="entry name" value="DXP_redisom_C"/>
    <property type="match status" value="1"/>
</dbReference>
<dbReference type="Proteomes" id="UP000243205">
    <property type="component" value="Unassembled WGS sequence"/>
</dbReference>
<dbReference type="PANTHER" id="PTHR30525:SF0">
    <property type="entry name" value="1-DEOXY-D-XYLULOSE 5-PHOSPHATE REDUCTOISOMERASE, CHLOROPLASTIC"/>
    <property type="match status" value="1"/>
</dbReference>
<gene>
    <name evidence="9" type="primary">dxr</name>
    <name evidence="13" type="ORF">SAMN05661003_104144</name>
</gene>
<dbReference type="InterPro" id="IPR013512">
    <property type="entry name" value="DXP_reductoisomerase_N"/>
</dbReference>
<dbReference type="InterPro" id="IPR036169">
    <property type="entry name" value="DXPR_C_sf"/>
</dbReference>
<name>A0A1G7ANX4_9BACT</name>
<accession>A0A1G7ANX4</accession>
<feature type="binding site" evidence="9">
    <location>
        <position position="215"/>
    </location>
    <ligand>
        <name>1-deoxy-D-xylulose 5-phosphate</name>
        <dbReference type="ChEBI" id="CHEBI:57792"/>
    </ligand>
</feature>
<protein>
    <recommendedName>
        <fullName evidence="9">1-deoxy-D-xylulose 5-phosphate reductoisomerase</fullName>
        <shortName evidence="9">DXP reductoisomerase</shortName>
        <ecNumber evidence="9">1.1.1.267</ecNumber>
    </recommendedName>
    <alternativeName>
        <fullName evidence="9">1-deoxyxylulose-5-phosphate reductoisomerase</fullName>
    </alternativeName>
    <alternativeName>
        <fullName evidence="9">2-C-methyl-D-erythritol 4-phosphate synthase</fullName>
    </alternativeName>
</protein>
<evidence type="ECO:0000313" key="13">
    <source>
        <dbReference type="EMBL" id="SDE16634.1"/>
    </source>
</evidence>
<dbReference type="NCBIfam" id="NF009114">
    <property type="entry name" value="PRK12464.1"/>
    <property type="match status" value="1"/>
</dbReference>
<dbReference type="NCBIfam" id="TIGR00243">
    <property type="entry name" value="Dxr"/>
    <property type="match status" value="1"/>
</dbReference>
<dbReference type="PIRSF" id="PIRSF006205">
    <property type="entry name" value="Dxp_reductismrs"/>
    <property type="match status" value="1"/>
</dbReference>
<dbReference type="GO" id="GO:0030604">
    <property type="term" value="F:1-deoxy-D-xylulose-5-phosphate reductoisomerase activity"/>
    <property type="evidence" value="ECO:0007669"/>
    <property type="project" value="UniProtKB-UniRule"/>
</dbReference>
<comment type="function">
    <text evidence="9">Catalyzes the NADPH-dependent rearrangement and reduction of 1-deoxy-D-xylulose-5-phosphate (DXP) to 2-C-methyl-D-erythritol 4-phosphate (MEP).</text>
</comment>
<dbReference type="GO" id="GO:0070402">
    <property type="term" value="F:NADPH binding"/>
    <property type="evidence" value="ECO:0007669"/>
    <property type="project" value="InterPro"/>
</dbReference>
<evidence type="ECO:0000259" key="12">
    <source>
        <dbReference type="Pfam" id="PF13288"/>
    </source>
</evidence>
<dbReference type="UniPathway" id="UPA00056">
    <property type="reaction ID" value="UER00092"/>
</dbReference>
<keyword evidence="9" id="KW-0460">Magnesium</keyword>
<reference evidence="14" key="1">
    <citation type="submission" date="2016-10" db="EMBL/GenBank/DDBJ databases">
        <authorList>
            <person name="Varghese N."/>
            <person name="Submissions S."/>
        </authorList>
    </citation>
    <scope>NUCLEOTIDE SEQUENCE [LARGE SCALE GENOMIC DNA]</scope>
    <source>
        <strain evidence="14">DSM 8987</strain>
    </source>
</reference>
<evidence type="ECO:0000256" key="6">
    <source>
        <dbReference type="ARBA" id="ARBA00023211"/>
    </source>
</evidence>
<dbReference type="FunFam" id="3.40.50.720:FF:000045">
    <property type="entry name" value="1-deoxy-D-xylulose 5-phosphate reductoisomerase"/>
    <property type="match status" value="1"/>
</dbReference>
<evidence type="ECO:0000256" key="2">
    <source>
        <dbReference type="ARBA" id="ARBA00006825"/>
    </source>
</evidence>
<dbReference type="InterPro" id="IPR003821">
    <property type="entry name" value="DXP_reductoisomerase"/>
</dbReference>
<evidence type="ECO:0000256" key="9">
    <source>
        <dbReference type="HAMAP-Rule" id="MF_00183"/>
    </source>
</evidence>
<dbReference type="Pfam" id="PF02670">
    <property type="entry name" value="DXP_reductoisom"/>
    <property type="match status" value="1"/>
</dbReference>
<feature type="binding site" evidence="9">
    <location>
        <position position="216"/>
    </location>
    <ligand>
        <name>1-deoxy-D-xylulose 5-phosphate</name>
        <dbReference type="ChEBI" id="CHEBI:57792"/>
    </ligand>
</feature>
<dbReference type="SUPFAM" id="SSF55347">
    <property type="entry name" value="Glyceraldehyde-3-phosphate dehydrogenase-like, C-terminal domain"/>
    <property type="match status" value="1"/>
</dbReference>
<comment type="catalytic activity">
    <reaction evidence="8">
        <text>2-C-methyl-D-erythritol 4-phosphate + NADP(+) = 1-deoxy-D-xylulose 5-phosphate + NADPH + H(+)</text>
        <dbReference type="Rhea" id="RHEA:13717"/>
        <dbReference type="ChEBI" id="CHEBI:15378"/>
        <dbReference type="ChEBI" id="CHEBI:57783"/>
        <dbReference type="ChEBI" id="CHEBI:57792"/>
        <dbReference type="ChEBI" id="CHEBI:58262"/>
        <dbReference type="ChEBI" id="CHEBI:58349"/>
        <dbReference type="EC" id="1.1.1.267"/>
    </reaction>
    <physiologicalReaction direction="right-to-left" evidence="8">
        <dbReference type="Rhea" id="RHEA:13719"/>
    </physiologicalReaction>
</comment>
<keyword evidence="4 9" id="KW-0521">NADP</keyword>
<feature type="binding site" evidence="9">
    <location>
        <position position="203"/>
    </location>
    <ligand>
        <name>NADPH</name>
        <dbReference type="ChEBI" id="CHEBI:57783"/>
    </ligand>
</feature>
<dbReference type="EMBL" id="FNAQ01000004">
    <property type="protein sequence ID" value="SDE16634.1"/>
    <property type="molecule type" value="Genomic_DNA"/>
</dbReference>
<dbReference type="GO" id="GO:0030145">
    <property type="term" value="F:manganese ion binding"/>
    <property type="evidence" value="ECO:0007669"/>
    <property type="project" value="TreeGrafter"/>
</dbReference>
<feature type="domain" description="1-deoxy-D-xylulose 5-phosphate reductoisomerase N-terminal" evidence="10">
    <location>
        <begin position="4"/>
        <end position="130"/>
    </location>
</feature>
<feature type="binding site" evidence="9">
    <location>
        <position position="11"/>
    </location>
    <ligand>
        <name>NADPH</name>
        <dbReference type="ChEBI" id="CHEBI:57783"/>
    </ligand>
</feature>
<feature type="binding site" evidence="9">
    <location>
        <position position="12"/>
    </location>
    <ligand>
        <name>NADPH</name>
        <dbReference type="ChEBI" id="CHEBI:57783"/>
    </ligand>
</feature>
<comment type="caution">
    <text evidence="9">Lacks conserved residue(s) required for the propagation of feature annotation.</text>
</comment>
<feature type="binding site" evidence="9">
    <location>
        <position position="122"/>
    </location>
    <ligand>
        <name>NADPH</name>
        <dbReference type="ChEBI" id="CHEBI:57783"/>
    </ligand>
</feature>
<feature type="domain" description="DXP reductoisomerase C-terminal" evidence="12">
    <location>
        <begin position="259"/>
        <end position="375"/>
    </location>
</feature>
<proteinExistence type="inferred from homology"/>
<evidence type="ECO:0000256" key="1">
    <source>
        <dbReference type="ARBA" id="ARBA00005094"/>
    </source>
</evidence>
<keyword evidence="3 9" id="KW-0479">Metal-binding</keyword>
<dbReference type="Gene3D" id="3.40.50.720">
    <property type="entry name" value="NAD(P)-binding Rossmann-like Domain"/>
    <property type="match status" value="1"/>
</dbReference>
<feature type="binding site" evidence="9">
    <location>
        <position position="174"/>
    </location>
    <ligand>
        <name>1-deoxy-D-xylulose 5-phosphate</name>
        <dbReference type="ChEBI" id="CHEBI:57792"/>
    </ligand>
</feature>
<feature type="domain" description="1-deoxy-D-xylulose 5-phosphate reductoisomerase C-terminal" evidence="11">
    <location>
        <begin position="144"/>
        <end position="227"/>
    </location>
</feature>
<feature type="binding site" evidence="9">
    <location>
        <position position="210"/>
    </location>
    <ligand>
        <name>1-deoxy-D-xylulose 5-phosphate</name>
        <dbReference type="ChEBI" id="CHEBI:57792"/>
    </ligand>
</feature>
<feature type="binding site" evidence="9">
    <location>
        <position position="124"/>
    </location>
    <ligand>
        <name>NADPH</name>
        <dbReference type="ChEBI" id="CHEBI:57783"/>
    </ligand>
</feature>
<dbReference type="PANTHER" id="PTHR30525">
    <property type="entry name" value="1-DEOXY-D-XYLULOSE 5-PHOSPHATE REDUCTOISOMERASE"/>
    <property type="match status" value="1"/>
</dbReference>
<dbReference type="GO" id="GO:0051484">
    <property type="term" value="P:isopentenyl diphosphate biosynthetic process, methylerythritol 4-phosphate pathway involved in terpenoid biosynthetic process"/>
    <property type="evidence" value="ECO:0007669"/>
    <property type="project" value="TreeGrafter"/>
</dbReference>
<keyword evidence="7 9" id="KW-0414">Isoprene biosynthesis</keyword>
<dbReference type="SUPFAM" id="SSF69055">
    <property type="entry name" value="1-deoxy-D-xylulose-5-phosphate reductoisomerase, C-terminal domain"/>
    <property type="match status" value="1"/>
</dbReference>
<evidence type="ECO:0000256" key="4">
    <source>
        <dbReference type="ARBA" id="ARBA00022857"/>
    </source>
</evidence>
<feature type="binding site" evidence="9">
    <location>
        <position position="149"/>
    </location>
    <ligand>
        <name>1-deoxy-D-xylulose 5-phosphate</name>
        <dbReference type="ChEBI" id="CHEBI:57792"/>
    </ligand>
</feature>
<organism evidence="13 14">
    <name type="scientific">Desulfuromonas thiophila</name>
    <dbReference type="NCBI Taxonomy" id="57664"/>
    <lineage>
        <taxon>Bacteria</taxon>
        <taxon>Pseudomonadati</taxon>
        <taxon>Thermodesulfobacteriota</taxon>
        <taxon>Desulfuromonadia</taxon>
        <taxon>Desulfuromonadales</taxon>
        <taxon>Desulfuromonadaceae</taxon>
        <taxon>Desulfuromonas</taxon>
    </lineage>
</organism>
<dbReference type="STRING" id="57664.SAMN05661003_104144"/>
<comment type="pathway">
    <text evidence="1 9">Isoprenoid biosynthesis; isopentenyl diphosphate biosynthesis via DXP pathway; isopentenyl diphosphate from 1-deoxy-D-xylulose 5-phosphate: step 1/6.</text>
</comment>
<dbReference type="HAMAP" id="MF_00183">
    <property type="entry name" value="DXP_reductoisom"/>
    <property type="match status" value="1"/>
</dbReference>